<dbReference type="EMBL" id="MRCU01000001">
    <property type="protein sequence ID" value="RKK29603.1"/>
    <property type="molecule type" value="Genomic_DNA"/>
</dbReference>
<name>A0A3L6P7V6_FUSOX</name>
<proteinExistence type="predicted"/>
<reference evidence="2" key="1">
    <citation type="journal article" date="2018" name="Sci. Rep.">
        <title>Characterisation of pathogen-specific regions and novel effector candidates in Fusarium oxysporum f. sp. cepae.</title>
        <authorList>
            <person name="Armitage A.D."/>
            <person name="Taylor A."/>
            <person name="Sobczyk M.K."/>
            <person name="Baxter L."/>
            <person name="Greenfield B.P."/>
            <person name="Bates H.J."/>
            <person name="Wilson F."/>
            <person name="Jackson A.C."/>
            <person name="Ott S."/>
            <person name="Harrison R.J."/>
            <person name="Clarkson J.P."/>
        </authorList>
    </citation>
    <scope>NUCLEOTIDE SEQUENCE [LARGE SCALE GENOMIC DNA]</scope>
    <source>
        <strain evidence="2">FoC_Fus2</strain>
    </source>
</reference>
<gene>
    <name evidence="2" type="ORF">BFJ65_g1519</name>
</gene>
<evidence type="ECO:0000313" key="2">
    <source>
        <dbReference type="EMBL" id="RKK29603.1"/>
    </source>
</evidence>
<feature type="region of interest" description="Disordered" evidence="1">
    <location>
        <begin position="18"/>
        <end position="50"/>
    </location>
</feature>
<organism evidence="2">
    <name type="scientific">Fusarium oxysporum f. sp. cepae</name>
    <dbReference type="NCBI Taxonomy" id="396571"/>
    <lineage>
        <taxon>Eukaryota</taxon>
        <taxon>Fungi</taxon>
        <taxon>Dikarya</taxon>
        <taxon>Ascomycota</taxon>
        <taxon>Pezizomycotina</taxon>
        <taxon>Sordariomycetes</taxon>
        <taxon>Hypocreomycetidae</taxon>
        <taxon>Hypocreales</taxon>
        <taxon>Nectriaceae</taxon>
        <taxon>Fusarium</taxon>
        <taxon>Fusarium oxysporum species complex</taxon>
    </lineage>
</organism>
<evidence type="ECO:0000256" key="1">
    <source>
        <dbReference type="SAM" id="MobiDB-lite"/>
    </source>
</evidence>
<dbReference type="Proteomes" id="UP000270866">
    <property type="component" value="Chromosome 1"/>
</dbReference>
<dbReference type="AlphaFoldDB" id="A0A3L6P7V6"/>
<protein>
    <submittedName>
        <fullName evidence="2">Uncharacterized protein</fullName>
    </submittedName>
</protein>
<comment type="caution">
    <text evidence="2">The sequence shown here is derived from an EMBL/GenBank/DDBJ whole genome shotgun (WGS) entry which is preliminary data.</text>
</comment>
<accession>A0A3L6P7V6</accession>
<sequence>MALAFFSPAGWKIRGNETANSAPSGCHSAAFGPDGDGQLALTGAANQKPG</sequence>